<gene>
    <name evidence="2" type="ORF">G1284_24950</name>
    <name evidence="3" type="ORF">G1290_24995</name>
</gene>
<dbReference type="AlphaFoldDB" id="A0A721MDI2"/>
<evidence type="ECO:0000256" key="1">
    <source>
        <dbReference type="SAM" id="MobiDB-lite"/>
    </source>
</evidence>
<proteinExistence type="predicted"/>
<feature type="compositionally biased region" description="Basic and acidic residues" evidence="1">
    <location>
        <begin position="86"/>
        <end position="98"/>
    </location>
</feature>
<reference evidence="2" key="2">
    <citation type="submission" date="2019-01" db="EMBL/GenBank/DDBJ databases">
        <authorList>
            <consortium name="NCBI Pathogen Detection Project"/>
        </authorList>
    </citation>
    <scope>NUCLEOTIDE SEQUENCE</scope>
    <source>
        <strain evidence="3">R15.0265</strain>
        <strain evidence="2">R15.0266</strain>
    </source>
</reference>
<comment type="caution">
    <text evidence="2">The sequence shown here is derived from an EMBL/GenBank/DDBJ whole genome shotgun (WGS) entry which is preliminary data.</text>
</comment>
<protein>
    <submittedName>
        <fullName evidence="2">Uncharacterized protein</fullName>
    </submittedName>
</protein>
<evidence type="ECO:0000313" key="3">
    <source>
        <dbReference type="EMBL" id="HAD8586333.1"/>
    </source>
</evidence>
<feature type="region of interest" description="Disordered" evidence="1">
    <location>
        <begin position="45"/>
        <end position="98"/>
    </location>
</feature>
<dbReference type="EMBL" id="DAAPZN010000042">
    <property type="protein sequence ID" value="HAD8366288.1"/>
    <property type="molecule type" value="Genomic_DNA"/>
</dbReference>
<dbReference type="EMBL" id="DAAQBL010000048">
    <property type="protein sequence ID" value="HAD8586333.1"/>
    <property type="molecule type" value="Genomic_DNA"/>
</dbReference>
<name>A0A721MDI2_SALER</name>
<sequence>MGVLATAIDQQLFEQSQTHQALQADFWGLKNLICFLLNKGSRSLASLTPQTKNQRARAGRQMPPDSAAGLALPPLNKPTRNGRRPAARDYHTETQRRA</sequence>
<reference evidence="2" key="1">
    <citation type="journal article" date="2018" name="Genome Biol.">
        <title>SKESA: strategic k-mer extension for scrupulous assemblies.</title>
        <authorList>
            <person name="Souvorov A."/>
            <person name="Agarwala R."/>
            <person name="Lipman D.J."/>
        </authorList>
    </citation>
    <scope>NUCLEOTIDE SEQUENCE</scope>
    <source>
        <strain evidence="3">R15.0265</strain>
        <strain evidence="2">R15.0266</strain>
    </source>
</reference>
<organism evidence="2">
    <name type="scientific">Salmonella enterica</name>
    <name type="common">Salmonella choleraesuis</name>
    <dbReference type="NCBI Taxonomy" id="28901"/>
    <lineage>
        <taxon>Bacteria</taxon>
        <taxon>Pseudomonadati</taxon>
        <taxon>Pseudomonadota</taxon>
        <taxon>Gammaproteobacteria</taxon>
        <taxon>Enterobacterales</taxon>
        <taxon>Enterobacteriaceae</taxon>
        <taxon>Salmonella</taxon>
    </lineage>
</organism>
<accession>A0A721MDI2</accession>
<evidence type="ECO:0000313" key="2">
    <source>
        <dbReference type="EMBL" id="HAD8366288.1"/>
    </source>
</evidence>